<dbReference type="EMBL" id="JAJVCY010000022">
    <property type="protein sequence ID" value="MCV3289189.1"/>
    <property type="molecule type" value="Genomic_DNA"/>
</dbReference>
<dbReference type="AlphaFoldDB" id="A0AAW5RLV3"/>
<gene>
    <name evidence="1" type="ORF">LZT28_13175</name>
</gene>
<protein>
    <submittedName>
        <fullName evidence="1">Uncharacterized protein</fullName>
    </submittedName>
</protein>
<dbReference type="RefSeq" id="WP_263685405.1">
    <property type="nucleotide sequence ID" value="NZ_JAJVCY010000022.1"/>
</dbReference>
<evidence type="ECO:0000313" key="2">
    <source>
        <dbReference type="Proteomes" id="UP001208651"/>
    </source>
</evidence>
<proteinExistence type="predicted"/>
<evidence type="ECO:0000313" key="1">
    <source>
        <dbReference type="EMBL" id="MCV3289189.1"/>
    </source>
</evidence>
<accession>A0AAW5RLV3</accession>
<organism evidence="1 2">
    <name type="scientific">Aeromonas media</name>
    <dbReference type="NCBI Taxonomy" id="651"/>
    <lineage>
        <taxon>Bacteria</taxon>
        <taxon>Pseudomonadati</taxon>
        <taxon>Pseudomonadota</taxon>
        <taxon>Gammaproteobacteria</taxon>
        <taxon>Aeromonadales</taxon>
        <taxon>Aeromonadaceae</taxon>
        <taxon>Aeromonas</taxon>
    </lineage>
</organism>
<reference evidence="1" key="1">
    <citation type="submission" date="2022-01" db="EMBL/GenBank/DDBJ databases">
        <title>Comparison of Fish pathogen Aeromonas spp.</title>
        <authorList>
            <person name="Dubey S."/>
            <person name="Sorum H."/>
            <person name="Munangandu H.M."/>
        </authorList>
    </citation>
    <scope>NUCLEOTIDE SEQUENCE</scope>
    <source>
        <strain evidence="1">SD/21-15</strain>
    </source>
</reference>
<name>A0AAW5RLV3_AERME</name>
<sequence length="70" mass="7821">MATSAIRFYESRSLLSKVSDIEAGEARLRQNKLPLQARIPPEEPNPDEMSCEENAVRVLASRGILSPRQP</sequence>
<comment type="caution">
    <text evidence="1">The sequence shown here is derived from an EMBL/GenBank/DDBJ whole genome shotgun (WGS) entry which is preliminary data.</text>
</comment>
<dbReference type="Proteomes" id="UP001208651">
    <property type="component" value="Unassembled WGS sequence"/>
</dbReference>